<feature type="domain" description="DUF6089" evidence="1">
    <location>
        <begin position="41"/>
        <end position="265"/>
    </location>
</feature>
<sequence length="270" mass="30384">MKASNCYICSPKFRYGRYRRSTMMRCLFLNTEIGITPIMKRLFIVLFICACTSVGAQTYEIGVFAGGANNIGDVGRTNYVLPSDLAVGGLFKWNIAKRYAWRASMIYGKFKADDAKSSIPSRQQRGFVANNSILEASAGLEFNFVEYNLHRLGPAFTPYLYTGVTYFRYNYNYFDAGQMIDIGQKDGNFAIPMTVGAKLRLNQFLILGAEIGARYTFTDNLDGSNPNKLNVSEQLGDLQFGNIFSDDWYVFSGLTLTYTFGRKACCDNFE</sequence>
<dbReference type="EMBL" id="LAZR01005336">
    <property type="protein sequence ID" value="KKN00775.1"/>
    <property type="molecule type" value="Genomic_DNA"/>
</dbReference>
<reference evidence="2" key="1">
    <citation type="journal article" date="2015" name="Nature">
        <title>Complex archaea that bridge the gap between prokaryotes and eukaryotes.</title>
        <authorList>
            <person name="Spang A."/>
            <person name="Saw J.H."/>
            <person name="Jorgensen S.L."/>
            <person name="Zaremba-Niedzwiedzka K."/>
            <person name="Martijn J."/>
            <person name="Lind A.E."/>
            <person name="van Eijk R."/>
            <person name="Schleper C."/>
            <person name="Guy L."/>
            <person name="Ettema T.J."/>
        </authorList>
    </citation>
    <scope>NUCLEOTIDE SEQUENCE</scope>
</reference>
<evidence type="ECO:0000259" key="1">
    <source>
        <dbReference type="Pfam" id="PF19573"/>
    </source>
</evidence>
<protein>
    <recommendedName>
        <fullName evidence="1">DUF6089 domain-containing protein</fullName>
    </recommendedName>
</protein>
<comment type="caution">
    <text evidence="2">The sequence shown here is derived from an EMBL/GenBank/DDBJ whole genome shotgun (WGS) entry which is preliminary data.</text>
</comment>
<dbReference type="SUPFAM" id="SSF56925">
    <property type="entry name" value="OMPA-like"/>
    <property type="match status" value="1"/>
</dbReference>
<dbReference type="AlphaFoldDB" id="A0A0F9M095"/>
<evidence type="ECO:0000313" key="2">
    <source>
        <dbReference type="EMBL" id="KKN00775.1"/>
    </source>
</evidence>
<dbReference type="Gene3D" id="2.40.160.20">
    <property type="match status" value="1"/>
</dbReference>
<name>A0A0F9M095_9ZZZZ</name>
<dbReference type="InterPro" id="IPR011250">
    <property type="entry name" value="OMP/PagP_B-barrel"/>
</dbReference>
<proteinExistence type="predicted"/>
<dbReference type="InterPro" id="IPR045743">
    <property type="entry name" value="DUF6089"/>
</dbReference>
<gene>
    <name evidence="2" type="ORF">LCGC14_1134390</name>
</gene>
<dbReference type="Pfam" id="PF19573">
    <property type="entry name" value="DUF6089"/>
    <property type="match status" value="1"/>
</dbReference>
<organism evidence="2">
    <name type="scientific">marine sediment metagenome</name>
    <dbReference type="NCBI Taxonomy" id="412755"/>
    <lineage>
        <taxon>unclassified sequences</taxon>
        <taxon>metagenomes</taxon>
        <taxon>ecological metagenomes</taxon>
    </lineage>
</organism>
<accession>A0A0F9M095</accession>